<feature type="compositionally biased region" description="Basic and acidic residues" evidence="5">
    <location>
        <begin position="959"/>
        <end position="972"/>
    </location>
</feature>
<dbReference type="Pfam" id="PF00412">
    <property type="entry name" value="LIM"/>
    <property type="match status" value="1"/>
</dbReference>
<dbReference type="Gene3D" id="2.10.110.10">
    <property type="entry name" value="Cysteine Rich Protein"/>
    <property type="match status" value="1"/>
</dbReference>
<accession>A0A8K0D3C4</accession>
<evidence type="ECO:0000256" key="2">
    <source>
        <dbReference type="ARBA" id="ARBA00022833"/>
    </source>
</evidence>
<dbReference type="SMART" id="SM00132">
    <property type="entry name" value="LIM"/>
    <property type="match status" value="1"/>
</dbReference>
<feature type="domain" description="BMERB" evidence="7">
    <location>
        <begin position="792"/>
        <end position="949"/>
    </location>
</feature>
<dbReference type="InterPro" id="IPR001781">
    <property type="entry name" value="Znf_LIM"/>
</dbReference>
<dbReference type="Proteomes" id="UP000801492">
    <property type="component" value="Unassembled WGS sequence"/>
</dbReference>
<feature type="compositionally biased region" description="Low complexity" evidence="5">
    <location>
        <begin position="657"/>
        <end position="676"/>
    </location>
</feature>
<feature type="compositionally biased region" description="Acidic residues" evidence="5">
    <location>
        <begin position="153"/>
        <end position="163"/>
    </location>
</feature>
<dbReference type="InterPro" id="IPR050540">
    <property type="entry name" value="F-actin_Monoox_Mical"/>
</dbReference>
<feature type="domain" description="LIM zinc-binding" evidence="6">
    <location>
        <begin position="12"/>
        <end position="74"/>
    </location>
</feature>
<dbReference type="PANTHER" id="PTHR23167">
    <property type="entry name" value="CALPONIN HOMOLOGY DOMAIN-CONTAINING PROTEIN DDB_G0272472-RELATED"/>
    <property type="match status" value="1"/>
</dbReference>
<dbReference type="EMBL" id="VTPC01007498">
    <property type="protein sequence ID" value="KAF2893965.1"/>
    <property type="molecule type" value="Genomic_DNA"/>
</dbReference>
<feature type="compositionally biased region" description="Low complexity" evidence="5">
    <location>
        <begin position="609"/>
        <end position="624"/>
    </location>
</feature>
<dbReference type="SUPFAM" id="SSF57716">
    <property type="entry name" value="Glucocorticoid receptor-like (DNA-binding domain)"/>
    <property type="match status" value="1"/>
</dbReference>
<feature type="compositionally biased region" description="Acidic residues" evidence="5">
    <location>
        <begin position="572"/>
        <end position="582"/>
    </location>
</feature>
<dbReference type="InterPro" id="IPR022735">
    <property type="entry name" value="bMERB_dom"/>
</dbReference>
<dbReference type="OrthoDB" id="10017054at2759"/>
<keyword evidence="2 4" id="KW-0862">Zinc</keyword>
<protein>
    <recommendedName>
        <fullName evidence="10">MICAL-like protein 1</fullName>
    </recommendedName>
</protein>
<reference evidence="8" key="1">
    <citation type="submission" date="2019-08" db="EMBL/GenBank/DDBJ databases">
        <title>The genome of the North American firefly Photinus pyralis.</title>
        <authorList>
            <consortium name="Photinus pyralis genome working group"/>
            <person name="Fallon T.R."/>
            <person name="Sander Lower S.E."/>
            <person name="Weng J.-K."/>
        </authorList>
    </citation>
    <scope>NUCLEOTIDE SEQUENCE</scope>
    <source>
        <strain evidence="8">TRF0915ILg1</strain>
        <tissue evidence="8">Whole body</tissue>
    </source>
</reference>
<dbReference type="PROSITE" id="PS00478">
    <property type="entry name" value="LIM_DOMAIN_1"/>
    <property type="match status" value="1"/>
</dbReference>
<keyword evidence="3 4" id="KW-0440">LIM domain</keyword>
<feature type="compositionally biased region" description="Basic residues" evidence="5">
    <location>
        <begin position="973"/>
        <end position="983"/>
    </location>
</feature>
<evidence type="ECO:0000256" key="3">
    <source>
        <dbReference type="ARBA" id="ARBA00023038"/>
    </source>
</evidence>
<dbReference type="CDD" id="cd09400">
    <property type="entry name" value="LIM_like_1"/>
    <property type="match status" value="1"/>
</dbReference>
<proteinExistence type="predicted"/>
<keyword evidence="1 4" id="KW-0479">Metal-binding</keyword>
<evidence type="ECO:0000256" key="4">
    <source>
        <dbReference type="PROSITE-ProRule" id="PRU00125"/>
    </source>
</evidence>
<evidence type="ECO:0008006" key="10">
    <source>
        <dbReference type="Google" id="ProtNLM"/>
    </source>
</evidence>
<feature type="region of interest" description="Disordered" evidence="5">
    <location>
        <begin position="959"/>
        <end position="983"/>
    </location>
</feature>
<evidence type="ECO:0000259" key="6">
    <source>
        <dbReference type="PROSITE" id="PS50023"/>
    </source>
</evidence>
<feature type="compositionally biased region" description="Basic residues" evidence="5">
    <location>
        <begin position="1013"/>
        <end position="1022"/>
    </location>
</feature>
<feature type="region of interest" description="Disordered" evidence="5">
    <location>
        <begin position="78"/>
        <end position="103"/>
    </location>
</feature>
<feature type="region of interest" description="Disordered" evidence="5">
    <location>
        <begin position="152"/>
        <end position="177"/>
    </location>
</feature>
<organism evidence="8 9">
    <name type="scientific">Ignelater luminosus</name>
    <name type="common">Cucubano</name>
    <name type="synonym">Pyrophorus luminosus</name>
    <dbReference type="NCBI Taxonomy" id="2038154"/>
    <lineage>
        <taxon>Eukaryota</taxon>
        <taxon>Metazoa</taxon>
        <taxon>Ecdysozoa</taxon>
        <taxon>Arthropoda</taxon>
        <taxon>Hexapoda</taxon>
        <taxon>Insecta</taxon>
        <taxon>Pterygota</taxon>
        <taxon>Neoptera</taxon>
        <taxon>Endopterygota</taxon>
        <taxon>Coleoptera</taxon>
        <taxon>Polyphaga</taxon>
        <taxon>Elateriformia</taxon>
        <taxon>Elateroidea</taxon>
        <taxon>Elateridae</taxon>
        <taxon>Agrypninae</taxon>
        <taxon>Pyrophorini</taxon>
        <taxon>Ignelater</taxon>
    </lineage>
</organism>
<evidence type="ECO:0000259" key="7">
    <source>
        <dbReference type="PROSITE" id="PS51848"/>
    </source>
</evidence>
<dbReference type="PROSITE" id="PS50023">
    <property type="entry name" value="LIM_DOMAIN_2"/>
    <property type="match status" value="1"/>
</dbReference>
<dbReference type="AlphaFoldDB" id="A0A8K0D3C4"/>
<dbReference type="PROSITE" id="PS51848">
    <property type="entry name" value="BMERB"/>
    <property type="match status" value="1"/>
</dbReference>
<feature type="compositionally biased region" description="Basic and acidic residues" evidence="5">
    <location>
        <begin position="713"/>
        <end position="749"/>
    </location>
</feature>
<feature type="region of interest" description="Disordered" evidence="5">
    <location>
        <begin position="997"/>
        <end position="1022"/>
    </location>
</feature>
<feature type="compositionally biased region" description="Low complexity" evidence="5">
    <location>
        <begin position="412"/>
        <end position="428"/>
    </location>
</feature>
<dbReference type="SMART" id="SM01203">
    <property type="entry name" value="DUF3585"/>
    <property type="match status" value="1"/>
</dbReference>
<evidence type="ECO:0000313" key="9">
    <source>
        <dbReference type="Proteomes" id="UP000801492"/>
    </source>
</evidence>
<feature type="compositionally biased region" description="Polar residues" evidence="5">
    <location>
        <begin position="750"/>
        <end position="775"/>
    </location>
</feature>
<keyword evidence="9" id="KW-1185">Reference proteome</keyword>
<evidence type="ECO:0000256" key="5">
    <source>
        <dbReference type="SAM" id="MobiDB-lite"/>
    </source>
</evidence>
<feature type="compositionally biased region" description="Polar residues" evidence="5">
    <location>
        <begin position="625"/>
        <end position="636"/>
    </location>
</feature>
<name>A0A8K0D3C4_IGNLU</name>
<dbReference type="PANTHER" id="PTHR23167:SF84">
    <property type="entry name" value="ALPHA ACTININ 3-RELATED"/>
    <property type="match status" value="1"/>
</dbReference>
<evidence type="ECO:0000256" key="1">
    <source>
        <dbReference type="ARBA" id="ARBA00022723"/>
    </source>
</evidence>
<sequence length="1022" mass="114890">MPRPSGGRSRREPCAKCGLPVFIAERLNVGKQLYHRTCFRCARCNSQLTLANYYETETENQFCCETCPDEEQIKKISDNDDEKSVLNRSLSDEEKSAGIQKPDDHDDYSCMFETALENPNDKNLSTNYTLSSEQSVEFTKARSRFIASQLIESECDTSDDEAPELPKSEPPDLNSLKTNNELEFVESSENTKVLKESKDLNSENISSILSSEVIGSCDSGFVPQSLDSLVYSSSKVSDVSDINQPETAVKQLDTNKIITKENKFPSDNSSGSSLVKSRMRLFENKFAGDQSSNEDMKKCSVVKDITNKDAEKKFIHKVPLVEEDDEERNCSTGLGSKSLVIKESESDNSINNSSLVDAVDNKNEENHTEQKQEKQEVIKSAEDSIIIISSDTSKEDSVNKNIESSDSVNKESPIIISDSSSNNQSSDNKITSEETPSVNDISDLADNVIESKNEEEYPEDLNPFGDEDEQELPNKSKVDQSLNPFDDDDDMEIQKVSPKPAVRRKIKAKQSLITGKNEGTPEHLAQIQIQRISYNPFEDDEDEEEENKKETLPIANKVVPAPRISLNPFWSDGEEPEEEEDSDKQKPVPLPRNSRSSAIGTPEPKPRKSGLSISSGLSSGAFGSNTSLSSAHSSIGPTLRKKKQAPKPPPVPDKQESAQSSLTSSPSPSVQHSPKSTPKIRKSKKAPLPPSVTSTPLMVHKEPVITSEISPIVHDDDDKPQPIEASKEKTVVETGEWEKEKIIKDELNRNRQSQAGMDSSSPENSSGLPVPNKSTYGKWKRRKGPAPSRPIPQRRNIKPLPIVEIKRELEFIEIQQQGLEKQGVRLEQIIREKCEGPTADLDASLSSDVEDLILQLFELVNEKNELFRKQTELMYLRRQQRLEEEYADLEYQIRCLMMQPEANKTDSDKAREEELINRLVEVVERRNEIVECLEMDRVREAEEDDSINNQLNLYALKREDDSLARGNPDESKQKKKHKKEKKFKFKTSKKVDIDKDIDECESSGASLPSSNKDKKKKKFNIF</sequence>
<feature type="compositionally biased region" description="Basic and acidic residues" evidence="5">
    <location>
        <begin position="359"/>
        <end position="382"/>
    </location>
</feature>
<dbReference type="GO" id="GO:0046872">
    <property type="term" value="F:metal ion binding"/>
    <property type="evidence" value="ECO:0007669"/>
    <property type="project" value="UniProtKB-KW"/>
</dbReference>
<gene>
    <name evidence="8" type="ORF">ILUMI_12210</name>
</gene>
<dbReference type="Pfam" id="PF12130">
    <property type="entry name" value="bMERB_dom"/>
    <property type="match status" value="1"/>
</dbReference>
<comment type="caution">
    <text evidence="8">The sequence shown here is derived from an EMBL/GenBank/DDBJ whole genome shotgun (WGS) entry which is preliminary data.</text>
</comment>
<feature type="region of interest" description="Disordered" evidence="5">
    <location>
        <begin position="343"/>
        <end position="795"/>
    </location>
</feature>
<evidence type="ECO:0000313" key="8">
    <source>
        <dbReference type="EMBL" id="KAF2893965.1"/>
    </source>
</evidence>